<name>A0ABW4T4Q0_9ACTN</name>
<accession>A0ABW4T4Q0</accession>
<dbReference type="InterPro" id="IPR050266">
    <property type="entry name" value="AB_hydrolase_sf"/>
</dbReference>
<keyword evidence="4" id="KW-1185">Reference proteome</keyword>
<proteinExistence type="predicted"/>
<evidence type="ECO:0000313" key="4">
    <source>
        <dbReference type="Proteomes" id="UP001597368"/>
    </source>
</evidence>
<reference evidence="4" key="1">
    <citation type="journal article" date="2019" name="Int. J. Syst. Evol. Microbiol.">
        <title>The Global Catalogue of Microorganisms (GCM) 10K type strain sequencing project: providing services to taxonomists for standard genome sequencing and annotation.</title>
        <authorList>
            <consortium name="The Broad Institute Genomics Platform"/>
            <consortium name="The Broad Institute Genome Sequencing Center for Infectious Disease"/>
            <person name="Wu L."/>
            <person name="Ma J."/>
        </authorList>
    </citation>
    <scope>NUCLEOTIDE SEQUENCE [LARGE SCALE GENOMIC DNA]</scope>
    <source>
        <strain evidence="4">ICMP 6774ER</strain>
    </source>
</reference>
<dbReference type="PRINTS" id="PR00111">
    <property type="entry name" value="ABHYDROLASE"/>
</dbReference>
<feature type="domain" description="AB hydrolase-1" evidence="2">
    <location>
        <begin position="24"/>
        <end position="254"/>
    </location>
</feature>
<dbReference type="EMBL" id="JBHUFV010000054">
    <property type="protein sequence ID" value="MFD1936920.1"/>
    <property type="molecule type" value="Genomic_DNA"/>
</dbReference>
<dbReference type="InterPro" id="IPR000639">
    <property type="entry name" value="Epox_hydrolase-like"/>
</dbReference>
<dbReference type="RefSeq" id="WP_379577643.1">
    <property type="nucleotide sequence ID" value="NZ_JBHUFV010000054.1"/>
</dbReference>
<dbReference type="PANTHER" id="PTHR43798">
    <property type="entry name" value="MONOACYLGLYCEROL LIPASE"/>
    <property type="match status" value="1"/>
</dbReference>
<dbReference type="Proteomes" id="UP001597368">
    <property type="component" value="Unassembled WGS sequence"/>
</dbReference>
<evidence type="ECO:0000256" key="1">
    <source>
        <dbReference type="ARBA" id="ARBA00022801"/>
    </source>
</evidence>
<dbReference type="InterPro" id="IPR000073">
    <property type="entry name" value="AB_hydrolase_1"/>
</dbReference>
<evidence type="ECO:0000313" key="3">
    <source>
        <dbReference type="EMBL" id="MFD1936920.1"/>
    </source>
</evidence>
<dbReference type="GO" id="GO:0016787">
    <property type="term" value="F:hydrolase activity"/>
    <property type="evidence" value="ECO:0007669"/>
    <property type="project" value="UniProtKB-KW"/>
</dbReference>
<dbReference type="Gene3D" id="3.40.50.1820">
    <property type="entry name" value="alpha/beta hydrolase"/>
    <property type="match status" value="1"/>
</dbReference>
<comment type="caution">
    <text evidence="3">The sequence shown here is derived from an EMBL/GenBank/DDBJ whole genome shotgun (WGS) entry which is preliminary data.</text>
</comment>
<dbReference type="PRINTS" id="PR00412">
    <property type="entry name" value="EPOXHYDRLASE"/>
</dbReference>
<dbReference type="Pfam" id="PF00561">
    <property type="entry name" value="Abhydrolase_1"/>
    <property type="match status" value="1"/>
</dbReference>
<sequence>MTIDHVGVAGGRLVVETAGAGETTVVLLHSGVTDRAMWDGVVPALLESHRVVHYDLRGYGASAPAAAPYRHTDDLLSVMDALEVGRAVLVGASYGGRVALEFTASHPGRVAGLALLAPPLPGYDWSAVMRGYGQAEEAALESGDLDAAVQINLDMWVRGPSRAWDERLRDHAASVREALRVSLANQHLSDEWEESGKPGLVEVLGEISVPALVAVGNDDVRDFQDIAERLAVTLPQARLERLPHTGHLIALERPAETSRLLLSFLAELGTP</sequence>
<evidence type="ECO:0000259" key="2">
    <source>
        <dbReference type="Pfam" id="PF00561"/>
    </source>
</evidence>
<organism evidence="3 4">
    <name type="scientific">Nonomuraea mangrovi</name>
    <dbReference type="NCBI Taxonomy" id="2316207"/>
    <lineage>
        <taxon>Bacteria</taxon>
        <taxon>Bacillati</taxon>
        <taxon>Actinomycetota</taxon>
        <taxon>Actinomycetes</taxon>
        <taxon>Streptosporangiales</taxon>
        <taxon>Streptosporangiaceae</taxon>
        <taxon>Nonomuraea</taxon>
    </lineage>
</organism>
<gene>
    <name evidence="3" type="ORF">ACFSKW_36165</name>
</gene>
<dbReference type="PANTHER" id="PTHR43798:SF31">
    <property type="entry name" value="AB HYDROLASE SUPERFAMILY PROTEIN YCLE"/>
    <property type="match status" value="1"/>
</dbReference>
<keyword evidence="1 3" id="KW-0378">Hydrolase</keyword>
<dbReference type="InterPro" id="IPR029058">
    <property type="entry name" value="AB_hydrolase_fold"/>
</dbReference>
<dbReference type="SUPFAM" id="SSF53474">
    <property type="entry name" value="alpha/beta-Hydrolases"/>
    <property type="match status" value="1"/>
</dbReference>
<protein>
    <submittedName>
        <fullName evidence="3">Alpha/beta fold hydrolase</fullName>
    </submittedName>
</protein>